<evidence type="ECO:0000256" key="1">
    <source>
        <dbReference type="SAM" id="MobiDB-lite"/>
    </source>
</evidence>
<reference evidence="3 4" key="1">
    <citation type="submission" date="2019-08" db="EMBL/GenBank/DDBJ databases">
        <authorList>
            <person name="Dhanesh K."/>
            <person name="Kumar G."/>
            <person name="Sasikala C."/>
            <person name="Venkata Ramana C."/>
        </authorList>
    </citation>
    <scope>NUCLEOTIDE SEQUENCE [LARGE SCALE GENOMIC DNA]</scope>
    <source>
        <strain evidence="3 4">JC645</strain>
    </source>
</reference>
<feature type="domain" description="Pyrrolo-quinoline quinone repeat" evidence="2">
    <location>
        <begin position="216"/>
        <end position="330"/>
    </location>
</feature>
<dbReference type="PANTHER" id="PTHR19879:SF9">
    <property type="entry name" value="TRANSCRIPTION INITIATION FACTOR TFIID SUBUNIT 5"/>
    <property type="match status" value="1"/>
</dbReference>
<dbReference type="Gene3D" id="2.130.10.10">
    <property type="entry name" value="YVTN repeat-like/Quinoprotein amine dehydrogenase"/>
    <property type="match status" value="2"/>
</dbReference>
<accession>A0A5M6DGJ5</accession>
<dbReference type="EMBL" id="VWOX01000003">
    <property type="protein sequence ID" value="KAA5545422.1"/>
    <property type="molecule type" value="Genomic_DNA"/>
</dbReference>
<evidence type="ECO:0000259" key="2">
    <source>
        <dbReference type="Pfam" id="PF13360"/>
    </source>
</evidence>
<dbReference type="InterPro" id="IPR002372">
    <property type="entry name" value="PQQ_rpt_dom"/>
</dbReference>
<keyword evidence="4" id="KW-1185">Reference proteome</keyword>
<dbReference type="PROSITE" id="PS51257">
    <property type="entry name" value="PROKAR_LIPOPROTEIN"/>
    <property type="match status" value="1"/>
</dbReference>
<dbReference type="SUPFAM" id="SSF50969">
    <property type="entry name" value="YVTN repeat-like/Quinoprotein amine dehydrogenase"/>
    <property type="match status" value="1"/>
</dbReference>
<comment type="caution">
    <text evidence="3">The sequence shown here is derived from an EMBL/GenBank/DDBJ whole genome shotgun (WGS) entry which is preliminary data.</text>
</comment>
<dbReference type="PANTHER" id="PTHR19879">
    <property type="entry name" value="TRANSCRIPTION INITIATION FACTOR TFIID"/>
    <property type="match status" value="1"/>
</dbReference>
<name>A0A5M6DGJ5_9BACT</name>
<evidence type="ECO:0000313" key="4">
    <source>
        <dbReference type="Proteomes" id="UP000324479"/>
    </source>
</evidence>
<sequence length="407" mass="44265">MMSRILSPIPEHPPLAVRALRFMALWWSIFACILVVAGIEAAIYWHKGFRYVPVQTLDHVWFHDVSVQSTGSVAVAIVKYKRKSKDQAVDTEIVTLDFDQHRARSIRVAGLQPLAVAIVPHPTASRSQSLAVVDADGSVHCVTESVGPSETHEVSVRKVCDSELREASRVAFSPDGSRLAAIGDQYVFIWDWHEAKLLHRYRHFTGGGRGSTKALGFSEDSRTLLAPGREGGLLSLDLRSGQVIEVTEPENRFAFDADVSSDQQIMVVASSGAVPTLSAFRRGTEARLWQRKVSAPIAAFGPEGSYVASVLGGIGAQRVATYDPQTGAELQSFQQHPSHIVGVAPCGKSLLSWDSDGNLFESDVESGGVKWSFSLLKWATESNHSGFDALPPPEPDRVEISPLGSRS</sequence>
<feature type="region of interest" description="Disordered" evidence="1">
    <location>
        <begin position="384"/>
        <end position="407"/>
    </location>
</feature>
<dbReference type="InterPro" id="IPR015943">
    <property type="entry name" value="WD40/YVTN_repeat-like_dom_sf"/>
</dbReference>
<dbReference type="Pfam" id="PF13360">
    <property type="entry name" value="PQQ_2"/>
    <property type="match status" value="1"/>
</dbReference>
<evidence type="ECO:0000313" key="3">
    <source>
        <dbReference type="EMBL" id="KAA5545422.1"/>
    </source>
</evidence>
<protein>
    <submittedName>
        <fullName evidence="3">WD40 repeat domain-containing protein</fullName>
    </submittedName>
</protein>
<gene>
    <name evidence="3" type="ORF">FYK55_07160</name>
</gene>
<organism evidence="3 4">
    <name type="scientific">Roseiconus nitratireducens</name>
    <dbReference type="NCBI Taxonomy" id="2605748"/>
    <lineage>
        <taxon>Bacteria</taxon>
        <taxon>Pseudomonadati</taxon>
        <taxon>Planctomycetota</taxon>
        <taxon>Planctomycetia</taxon>
        <taxon>Pirellulales</taxon>
        <taxon>Pirellulaceae</taxon>
        <taxon>Roseiconus</taxon>
    </lineage>
</organism>
<dbReference type="RefSeq" id="WP_150075691.1">
    <property type="nucleotide sequence ID" value="NZ_VWOX01000003.1"/>
</dbReference>
<proteinExistence type="predicted"/>
<dbReference type="InterPro" id="IPR011044">
    <property type="entry name" value="Quino_amine_DH_bsu"/>
</dbReference>
<dbReference type="AlphaFoldDB" id="A0A5M6DGJ5"/>
<dbReference type="Proteomes" id="UP000324479">
    <property type="component" value="Unassembled WGS sequence"/>
</dbReference>